<evidence type="ECO:0000313" key="1">
    <source>
        <dbReference type="EMBL" id="KIO25764.1"/>
    </source>
</evidence>
<sequence>MNTNPIPGSDTNIDLATLLTTPLERGKACVECRRKKQAWKHVLLAIADGSIITETDSVFDCDRDLPPSKCDGLRPSCWSCIRTNRACSYERQPTRPVSIILQERLGELETKLQNLIRGQEAASSPPIIGMSQQGVGARAATGIGGTGGDFKQTPNADIPTEIMSGLKWWENKTVPAAVHNYLFVSKSIYLRVPSSTSDSRFHVHC</sequence>
<accession>A0A0C3QIH0</accession>
<name>A0A0C3QIH0_9AGAM</name>
<dbReference type="InterPro" id="IPR001138">
    <property type="entry name" value="Zn2Cys6_DnaBD"/>
</dbReference>
<reference evidence="2" key="2">
    <citation type="submission" date="2015-01" db="EMBL/GenBank/DDBJ databases">
        <title>Evolutionary Origins and Diversification of the Mycorrhizal Mutualists.</title>
        <authorList>
            <consortium name="DOE Joint Genome Institute"/>
            <consortium name="Mycorrhizal Genomics Consortium"/>
            <person name="Kohler A."/>
            <person name="Kuo A."/>
            <person name="Nagy L.G."/>
            <person name="Floudas D."/>
            <person name="Copeland A."/>
            <person name="Barry K.W."/>
            <person name="Cichocki N."/>
            <person name="Veneault-Fourrey C."/>
            <person name="LaButti K."/>
            <person name="Lindquist E.A."/>
            <person name="Lipzen A."/>
            <person name="Lundell T."/>
            <person name="Morin E."/>
            <person name="Murat C."/>
            <person name="Riley R."/>
            <person name="Ohm R."/>
            <person name="Sun H."/>
            <person name="Tunlid A."/>
            <person name="Henrissat B."/>
            <person name="Grigoriev I.V."/>
            <person name="Hibbett D.S."/>
            <person name="Martin F."/>
        </authorList>
    </citation>
    <scope>NUCLEOTIDE SEQUENCE [LARGE SCALE GENOMIC DNA]</scope>
    <source>
        <strain evidence="2">MUT 4182</strain>
    </source>
</reference>
<dbReference type="AlphaFoldDB" id="A0A0C3QIH0"/>
<dbReference type="GO" id="GO:0000981">
    <property type="term" value="F:DNA-binding transcription factor activity, RNA polymerase II-specific"/>
    <property type="evidence" value="ECO:0007669"/>
    <property type="project" value="InterPro"/>
</dbReference>
<keyword evidence="2" id="KW-1185">Reference proteome</keyword>
<dbReference type="HOGENOM" id="CLU_1338407_0_0_1"/>
<dbReference type="EMBL" id="KN823036">
    <property type="protein sequence ID" value="KIO25764.1"/>
    <property type="molecule type" value="Genomic_DNA"/>
</dbReference>
<organism evidence="1 2">
    <name type="scientific">Tulasnella calospora MUT 4182</name>
    <dbReference type="NCBI Taxonomy" id="1051891"/>
    <lineage>
        <taxon>Eukaryota</taxon>
        <taxon>Fungi</taxon>
        <taxon>Dikarya</taxon>
        <taxon>Basidiomycota</taxon>
        <taxon>Agaricomycotina</taxon>
        <taxon>Agaricomycetes</taxon>
        <taxon>Cantharellales</taxon>
        <taxon>Tulasnellaceae</taxon>
        <taxon>Tulasnella</taxon>
    </lineage>
</organism>
<evidence type="ECO:0008006" key="3">
    <source>
        <dbReference type="Google" id="ProtNLM"/>
    </source>
</evidence>
<dbReference type="Gene3D" id="4.10.240.10">
    <property type="entry name" value="Zn(2)-C6 fungal-type DNA-binding domain"/>
    <property type="match status" value="1"/>
</dbReference>
<dbReference type="OrthoDB" id="39175at2759"/>
<reference evidence="1 2" key="1">
    <citation type="submission" date="2014-04" db="EMBL/GenBank/DDBJ databases">
        <authorList>
            <consortium name="DOE Joint Genome Institute"/>
            <person name="Kuo A."/>
            <person name="Girlanda M."/>
            <person name="Perotto S."/>
            <person name="Kohler A."/>
            <person name="Nagy L.G."/>
            <person name="Floudas D."/>
            <person name="Copeland A."/>
            <person name="Barry K.W."/>
            <person name="Cichocki N."/>
            <person name="Veneault-Fourrey C."/>
            <person name="LaButti K."/>
            <person name="Lindquist E.A."/>
            <person name="Lipzen A."/>
            <person name="Lundell T."/>
            <person name="Morin E."/>
            <person name="Murat C."/>
            <person name="Sun H."/>
            <person name="Tunlid A."/>
            <person name="Henrissat B."/>
            <person name="Grigoriev I.V."/>
            <person name="Hibbett D.S."/>
            <person name="Martin F."/>
            <person name="Nordberg H.P."/>
            <person name="Cantor M.N."/>
            <person name="Hua S.X."/>
        </authorList>
    </citation>
    <scope>NUCLEOTIDE SEQUENCE [LARGE SCALE GENOMIC DNA]</scope>
    <source>
        <strain evidence="1 2">MUT 4182</strain>
    </source>
</reference>
<gene>
    <name evidence="1" type="ORF">M407DRAFT_24921</name>
</gene>
<dbReference type="GO" id="GO:0008270">
    <property type="term" value="F:zinc ion binding"/>
    <property type="evidence" value="ECO:0007669"/>
    <property type="project" value="InterPro"/>
</dbReference>
<proteinExistence type="predicted"/>
<protein>
    <recommendedName>
        <fullName evidence="3">Zn(2)-C6 fungal-type domain-containing protein</fullName>
    </recommendedName>
</protein>
<dbReference type="CDD" id="cd00067">
    <property type="entry name" value="GAL4"/>
    <property type="match status" value="1"/>
</dbReference>
<dbReference type="Proteomes" id="UP000054248">
    <property type="component" value="Unassembled WGS sequence"/>
</dbReference>
<evidence type="ECO:0000313" key="2">
    <source>
        <dbReference type="Proteomes" id="UP000054248"/>
    </source>
</evidence>
<dbReference type="InterPro" id="IPR036864">
    <property type="entry name" value="Zn2-C6_fun-type_DNA-bd_sf"/>
</dbReference>